<protein>
    <submittedName>
        <fullName evidence="1">Uncharacterized protein</fullName>
    </submittedName>
</protein>
<accession>A0A3E0U397</accession>
<organism evidence="1 2">
    <name type="scientific">Thalassotalea euphylliae</name>
    <dbReference type="NCBI Taxonomy" id="1655234"/>
    <lineage>
        <taxon>Bacteria</taxon>
        <taxon>Pseudomonadati</taxon>
        <taxon>Pseudomonadota</taxon>
        <taxon>Gammaproteobacteria</taxon>
        <taxon>Alteromonadales</taxon>
        <taxon>Colwelliaceae</taxon>
        <taxon>Thalassotalea</taxon>
    </lineage>
</organism>
<evidence type="ECO:0000313" key="1">
    <source>
        <dbReference type="EMBL" id="REL31067.1"/>
    </source>
</evidence>
<evidence type="ECO:0000313" key="2">
    <source>
        <dbReference type="Proteomes" id="UP000256899"/>
    </source>
</evidence>
<keyword evidence="2" id="KW-1185">Reference proteome</keyword>
<reference evidence="2" key="1">
    <citation type="submission" date="2018-08" db="EMBL/GenBank/DDBJ databases">
        <title>Thalassotalea euphylliae genome.</title>
        <authorList>
            <person name="Summers S."/>
            <person name="Rice S.A."/>
            <person name="Freckelton M.L."/>
            <person name="Nedved B.T."/>
            <person name="Hadfield M.G."/>
        </authorList>
    </citation>
    <scope>NUCLEOTIDE SEQUENCE [LARGE SCALE GENOMIC DNA]</scope>
    <source>
        <strain evidence="2">H3</strain>
    </source>
</reference>
<comment type="caution">
    <text evidence="1">The sequence shown here is derived from an EMBL/GenBank/DDBJ whole genome shotgun (WGS) entry which is preliminary data.</text>
</comment>
<name>A0A3E0U397_9GAMM</name>
<gene>
    <name evidence="1" type="ORF">DXX94_10270</name>
</gene>
<proteinExistence type="predicted"/>
<dbReference type="Proteomes" id="UP000256899">
    <property type="component" value="Unassembled WGS sequence"/>
</dbReference>
<dbReference type="AlphaFoldDB" id="A0A3E0U397"/>
<dbReference type="EMBL" id="QUOT01000001">
    <property type="protein sequence ID" value="REL31067.1"/>
    <property type="molecule type" value="Genomic_DNA"/>
</dbReference>
<sequence length="67" mass="7432">MVYAGAFKLQVDKLKHDALTKSLLTSQNAFGQLLGMRAAILFITGEERENDCFKYADDAIDEVVNHG</sequence>
<dbReference type="RefSeq" id="WP_116015629.1">
    <property type="nucleotide sequence ID" value="NZ_QUOT01000001.1"/>
</dbReference>